<dbReference type="InterPro" id="IPR052991">
    <property type="entry name" value="Non-func_TypeII_TA_Antitoxin"/>
</dbReference>
<name>A0A2N5DNL4_9CAUL</name>
<organism evidence="1 2">
    <name type="scientific">Caulobacter zeae</name>
    <dbReference type="NCBI Taxonomy" id="2055137"/>
    <lineage>
        <taxon>Bacteria</taxon>
        <taxon>Pseudomonadati</taxon>
        <taxon>Pseudomonadota</taxon>
        <taxon>Alphaproteobacteria</taxon>
        <taxon>Caulobacterales</taxon>
        <taxon>Caulobacteraceae</taxon>
        <taxon>Caulobacter</taxon>
    </lineage>
</organism>
<dbReference type="RefSeq" id="WP_101717351.1">
    <property type="nucleotide sequence ID" value="NZ_PJRS01000012.1"/>
</dbReference>
<dbReference type="EMBL" id="PJRS01000012">
    <property type="protein sequence ID" value="PLR27658.1"/>
    <property type="molecule type" value="Genomic_DNA"/>
</dbReference>
<dbReference type="GO" id="GO:0006355">
    <property type="term" value="P:regulation of DNA-templated transcription"/>
    <property type="evidence" value="ECO:0007669"/>
    <property type="project" value="InterPro"/>
</dbReference>
<accession>A0A2N5DNL4</accession>
<dbReference type="InterPro" id="IPR010985">
    <property type="entry name" value="Ribbon_hlx_hlx"/>
</dbReference>
<dbReference type="AlphaFoldDB" id="A0A2N5DNL4"/>
<comment type="caution">
    <text evidence="1">The sequence shown here is derived from an EMBL/GenBank/DDBJ whole genome shotgun (WGS) entry which is preliminary data.</text>
</comment>
<dbReference type="Proteomes" id="UP000234479">
    <property type="component" value="Unassembled WGS sequence"/>
</dbReference>
<reference evidence="1 2" key="1">
    <citation type="submission" date="2017-12" db="EMBL/GenBank/DDBJ databases">
        <title>The genome sequence of Caulobacter sp. 410.</title>
        <authorList>
            <person name="Gao J."/>
            <person name="Mao X."/>
            <person name="Sun J."/>
        </authorList>
    </citation>
    <scope>NUCLEOTIDE SEQUENCE [LARGE SCALE GENOMIC DNA]</scope>
    <source>
        <strain evidence="1 2">410</strain>
    </source>
</reference>
<keyword evidence="2" id="KW-1185">Reference proteome</keyword>
<dbReference type="PANTHER" id="PTHR40688">
    <property type="match status" value="1"/>
</dbReference>
<evidence type="ECO:0000313" key="2">
    <source>
        <dbReference type="Proteomes" id="UP000234479"/>
    </source>
</evidence>
<protein>
    <submittedName>
        <fullName evidence="1">CopG family transcriptional regulator</fullName>
    </submittedName>
</protein>
<dbReference type="SUPFAM" id="SSF47598">
    <property type="entry name" value="Ribbon-helix-helix"/>
    <property type="match status" value="1"/>
</dbReference>
<gene>
    <name evidence="1" type="ORF">SGCZBJ_07235</name>
</gene>
<proteinExistence type="predicted"/>
<dbReference type="PANTHER" id="PTHR40688:SF2">
    <property type="entry name" value="RIBBON-HELIX-HELIX PROTEIN COPG DOMAIN-CONTAINING PROTEIN"/>
    <property type="match status" value="1"/>
</dbReference>
<evidence type="ECO:0000313" key="1">
    <source>
        <dbReference type="EMBL" id="PLR27658.1"/>
    </source>
</evidence>
<dbReference type="OrthoDB" id="5298181at2"/>
<sequence length="83" mass="9029">MRTKVLTVEVPAPLADHIDRLAVRQDRSQDAVVGEALAAWADREERLRTLTLEGLADVDAGRLVQQAAMEAWADSLDSGSSSR</sequence>